<dbReference type="Pfam" id="PF07715">
    <property type="entry name" value="Plug"/>
    <property type="match status" value="1"/>
</dbReference>
<dbReference type="InterPro" id="IPR039426">
    <property type="entry name" value="TonB-dep_rcpt-like"/>
</dbReference>
<dbReference type="InterPro" id="IPR008969">
    <property type="entry name" value="CarboxyPept-like_regulatory"/>
</dbReference>
<keyword evidence="1" id="KW-1134">Transmembrane beta strand</keyword>
<dbReference type="Pfam" id="PF13715">
    <property type="entry name" value="CarbopepD_reg_2"/>
    <property type="match status" value="1"/>
</dbReference>
<organism evidence="3 4">
    <name type="scientific">Candidatus Parabacteroides intestinigallinarum</name>
    <dbReference type="NCBI Taxonomy" id="2838722"/>
    <lineage>
        <taxon>Bacteria</taxon>
        <taxon>Pseudomonadati</taxon>
        <taxon>Bacteroidota</taxon>
        <taxon>Bacteroidia</taxon>
        <taxon>Bacteroidales</taxon>
        <taxon>Tannerellaceae</taxon>
        <taxon>Parabacteroides</taxon>
    </lineage>
</organism>
<dbReference type="EMBL" id="DXEN01000054">
    <property type="protein sequence ID" value="HIX86289.1"/>
    <property type="molecule type" value="Genomic_DNA"/>
</dbReference>
<name>A0A9D2BPF3_9BACT</name>
<keyword evidence="3" id="KW-0675">Receptor</keyword>
<dbReference type="Gene3D" id="2.60.40.1120">
    <property type="entry name" value="Carboxypeptidase-like, regulatory domain"/>
    <property type="match status" value="1"/>
</dbReference>
<dbReference type="InterPro" id="IPR037066">
    <property type="entry name" value="Plug_dom_sf"/>
</dbReference>
<comment type="caution">
    <text evidence="3">The sequence shown here is derived from an EMBL/GenBank/DDBJ whole genome shotgun (WGS) entry which is preliminary data.</text>
</comment>
<evidence type="ECO:0000313" key="3">
    <source>
        <dbReference type="EMBL" id="HIX86289.1"/>
    </source>
</evidence>
<feature type="domain" description="TonB-dependent receptor plug" evidence="2">
    <location>
        <begin position="113"/>
        <end position="215"/>
    </location>
</feature>
<evidence type="ECO:0000259" key="2">
    <source>
        <dbReference type="Pfam" id="PF07715"/>
    </source>
</evidence>
<dbReference type="InterPro" id="IPR012910">
    <property type="entry name" value="Plug_dom"/>
</dbReference>
<reference evidence="3" key="2">
    <citation type="submission" date="2021-04" db="EMBL/GenBank/DDBJ databases">
        <authorList>
            <person name="Gilroy R."/>
        </authorList>
    </citation>
    <scope>NUCLEOTIDE SEQUENCE</scope>
    <source>
        <strain evidence="3">ChiHecec2B26-12326</strain>
    </source>
</reference>
<sequence length="801" mass="89896">MRIYAIIALLIISLGAWGQGRIKVTGYVRDADGNPLELVNVRIKNTLIGSMTNEKGYYSFSTAPGDSLAIIYSCLGFNKAERIIPSARADIRLNVQMNYTSFELGEVAVTAIRKQTTTMETLDADRIKLLPDPSGGSIESLVVTYAGVSSSNELSSQYSVRGGSYDENIVYVNGLEVFRPLLIRSGQQEGLSFVNPELTEAVNFSAGGFEARYGDKMSSVLDITYKKPKRLEGSASASLLGANAYVGNSTGKFTQVTGFRFKSGRSILGTMDTDAEYDPKFIDLQTYMTYAFAPKWEVNFLGNLANNKYTFVPHSRETTFGTSETPRNFTVYFDGQERDRFQTLFGALTLKHTPNDNTELGLQASAFKSKEEEGYDIAGEYWLSEDGASAPTDDATAAMSVGRYHEHARNRLNSTIVNVGHYGMARLLNNTLRWGATVQMERIYDRISEWEKRDSSGYSLPQTGDAVSVYSNLFSDNQVESTRLSAYVQDAFKFRTKQGLFTLVGGLRGSYWSFNKEFILSPRASLGFIPNFDQDLTLRFATGLYYQAPFYKELRRVETDADGNNITTLNRDLKSQRSLHFILGGDYTFRALDRNFKLTAEMYYKKLDNLNPYTVDNVKIRYYGENCAKGYAMGLDVKFFGEFVPGTDSWISFSLMKARQTIRETTEAPLPNSPGYNISLFFQDYFPGYKRVKLNLRGVLSGGLPQTIPGKGYEAGYFRAPAYKRVDIGLSYQLAGGTDAIMDRGFFRYLKNIWIGVDVFNLLDIKNVSSYYWITDAYNEQSAVPNYLTGRQLNVRLIVDF</sequence>
<evidence type="ECO:0000313" key="4">
    <source>
        <dbReference type="Proteomes" id="UP000823847"/>
    </source>
</evidence>
<dbReference type="Proteomes" id="UP000823847">
    <property type="component" value="Unassembled WGS sequence"/>
</dbReference>
<evidence type="ECO:0000256" key="1">
    <source>
        <dbReference type="PROSITE-ProRule" id="PRU01360"/>
    </source>
</evidence>
<keyword evidence="1" id="KW-0813">Transport</keyword>
<comment type="subcellular location">
    <subcellularLocation>
        <location evidence="1">Cell outer membrane</location>
        <topology evidence="1">Multi-pass membrane protein</topology>
    </subcellularLocation>
</comment>
<proteinExistence type="inferred from homology"/>
<dbReference type="Gene3D" id="2.170.130.10">
    <property type="entry name" value="TonB-dependent receptor, plug domain"/>
    <property type="match status" value="1"/>
</dbReference>
<gene>
    <name evidence="3" type="ORF">H9848_06745</name>
</gene>
<dbReference type="AlphaFoldDB" id="A0A9D2BPF3"/>
<keyword evidence="1" id="KW-0812">Transmembrane</keyword>
<comment type="similarity">
    <text evidence="1">Belongs to the TonB-dependent receptor family.</text>
</comment>
<dbReference type="SUPFAM" id="SSF56935">
    <property type="entry name" value="Porins"/>
    <property type="match status" value="1"/>
</dbReference>
<accession>A0A9D2BPF3</accession>
<keyword evidence="1" id="KW-0998">Cell outer membrane</keyword>
<dbReference type="PROSITE" id="PS52016">
    <property type="entry name" value="TONB_DEPENDENT_REC_3"/>
    <property type="match status" value="1"/>
</dbReference>
<reference evidence="3" key="1">
    <citation type="journal article" date="2021" name="PeerJ">
        <title>Extensive microbial diversity within the chicken gut microbiome revealed by metagenomics and culture.</title>
        <authorList>
            <person name="Gilroy R."/>
            <person name="Ravi A."/>
            <person name="Getino M."/>
            <person name="Pursley I."/>
            <person name="Horton D.L."/>
            <person name="Alikhan N.F."/>
            <person name="Baker D."/>
            <person name="Gharbi K."/>
            <person name="Hall N."/>
            <person name="Watson M."/>
            <person name="Adriaenssens E.M."/>
            <person name="Foster-Nyarko E."/>
            <person name="Jarju S."/>
            <person name="Secka A."/>
            <person name="Antonio M."/>
            <person name="Oren A."/>
            <person name="Chaudhuri R.R."/>
            <person name="La Ragione R."/>
            <person name="Hildebrand F."/>
            <person name="Pallen M.J."/>
        </authorList>
    </citation>
    <scope>NUCLEOTIDE SEQUENCE</scope>
    <source>
        <strain evidence="3">ChiHecec2B26-12326</strain>
    </source>
</reference>
<protein>
    <submittedName>
        <fullName evidence="3">TonB-dependent receptor</fullName>
    </submittedName>
</protein>
<keyword evidence="1" id="KW-0472">Membrane</keyword>
<dbReference type="SUPFAM" id="SSF49464">
    <property type="entry name" value="Carboxypeptidase regulatory domain-like"/>
    <property type="match status" value="1"/>
</dbReference>
<dbReference type="GO" id="GO:0009279">
    <property type="term" value="C:cell outer membrane"/>
    <property type="evidence" value="ECO:0007669"/>
    <property type="project" value="UniProtKB-SubCell"/>
</dbReference>